<dbReference type="PANTHER" id="PTHR35867">
    <property type="entry name" value="PROTEIN RSEC"/>
    <property type="match status" value="1"/>
</dbReference>
<evidence type="ECO:0008006" key="4">
    <source>
        <dbReference type="Google" id="ProtNLM"/>
    </source>
</evidence>
<dbReference type="EMBL" id="MTEJ01000640">
    <property type="protein sequence ID" value="OQX00494.1"/>
    <property type="molecule type" value="Genomic_DNA"/>
</dbReference>
<feature type="transmembrane region" description="Helical" evidence="1">
    <location>
        <begin position="134"/>
        <end position="159"/>
    </location>
</feature>
<gene>
    <name evidence="2" type="ORF">BWK73_48290</name>
</gene>
<feature type="transmembrane region" description="Helical" evidence="1">
    <location>
        <begin position="107"/>
        <end position="128"/>
    </location>
</feature>
<dbReference type="InterPro" id="IPR007359">
    <property type="entry name" value="SigmaE_reg_RseC_MucC"/>
</dbReference>
<sequence length="192" mass="20618">MPIKQEPDLIKFQASHLHYTVPKTADNEGKQMIEQTATVVSVESGYAWVMPQQTAGGCGGCASKKSCTSSTSPFDFMRKEPQKMRVLNPSYARPGDVVVVGVQGEALVMYSLLAYMLPLLGMLVMAIMGRELAAFGGVTSEVITVFSGLFGLLGGLRLANVIGARSLKSHEFQPVILRGVGQPLFADMPHIA</sequence>
<keyword evidence="1" id="KW-0472">Membrane</keyword>
<keyword evidence="1" id="KW-1133">Transmembrane helix</keyword>
<reference evidence="2 3" key="1">
    <citation type="submission" date="2017-01" db="EMBL/GenBank/DDBJ databases">
        <title>Novel large sulfur bacteria in the metagenomes of groundwater-fed chemosynthetic microbial mats in the Lake Huron basin.</title>
        <authorList>
            <person name="Sharrar A.M."/>
            <person name="Flood B.E."/>
            <person name="Bailey J.V."/>
            <person name="Jones D.S."/>
            <person name="Biddanda B."/>
            <person name="Ruberg S.A."/>
            <person name="Marcus D.N."/>
            <person name="Dick G.J."/>
        </authorList>
    </citation>
    <scope>NUCLEOTIDE SEQUENCE [LARGE SCALE GENOMIC DNA]</scope>
    <source>
        <strain evidence="2">A8</strain>
    </source>
</reference>
<organism evidence="2 3">
    <name type="scientific">Thiothrix lacustris</name>
    <dbReference type="NCBI Taxonomy" id="525917"/>
    <lineage>
        <taxon>Bacteria</taxon>
        <taxon>Pseudomonadati</taxon>
        <taxon>Pseudomonadota</taxon>
        <taxon>Gammaproteobacteria</taxon>
        <taxon>Thiotrichales</taxon>
        <taxon>Thiotrichaceae</taxon>
        <taxon>Thiothrix</taxon>
    </lineage>
</organism>
<name>A0A1Y1Q9F2_9GAMM</name>
<keyword evidence="1" id="KW-0812">Transmembrane</keyword>
<dbReference type="Pfam" id="PF04246">
    <property type="entry name" value="RseC_MucC"/>
    <property type="match status" value="1"/>
</dbReference>
<proteinExistence type="predicted"/>
<evidence type="ECO:0000313" key="2">
    <source>
        <dbReference type="EMBL" id="OQX00494.1"/>
    </source>
</evidence>
<evidence type="ECO:0000313" key="3">
    <source>
        <dbReference type="Proteomes" id="UP000192491"/>
    </source>
</evidence>
<evidence type="ECO:0000256" key="1">
    <source>
        <dbReference type="SAM" id="Phobius"/>
    </source>
</evidence>
<dbReference type="AlphaFoldDB" id="A0A1Y1Q9F2"/>
<protein>
    <recommendedName>
        <fullName evidence="4">Fis family transcriptional regulator</fullName>
    </recommendedName>
</protein>
<accession>A0A1Y1Q9F2</accession>
<comment type="caution">
    <text evidence="2">The sequence shown here is derived from an EMBL/GenBank/DDBJ whole genome shotgun (WGS) entry which is preliminary data.</text>
</comment>
<dbReference type="Proteomes" id="UP000192491">
    <property type="component" value="Unassembled WGS sequence"/>
</dbReference>
<dbReference type="PANTHER" id="PTHR35867:SF1">
    <property type="entry name" value="PROTEIN RSEC"/>
    <property type="match status" value="1"/>
</dbReference>